<accession>A0A8K1CL99</accession>
<evidence type="ECO:0000313" key="2">
    <source>
        <dbReference type="EMBL" id="TMW64418.1"/>
    </source>
</evidence>
<evidence type="ECO:0000256" key="1">
    <source>
        <dbReference type="SAM" id="MobiDB-lite"/>
    </source>
</evidence>
<comment type="caution">
    <text evidence="2">The sequence shown here is derived from an EMBL/GenBank/DDBJ whole genome shotgun (WGS) entry which is preliminary data.</text>
</comment>
<dbReference type="OrthoDB" id="162989at2759"/>
<organism evidence="2 3">
    <name type="scientific">Pythium oligandrum</name>
    <name type="common">Mycoparasitic fungus</name>
    <dbReference type="NCBI Taxonomy" id="41045"/>
    <lineage>
        <taxon>Eukaryota</taxon>
        <taxon>Sar</taxon>
        <taxon>Stramenopiles</taxon>
        <taxon>Oomycota</taxon>
        <taxon>Peronosporomycetes</taxon>
        <taxon>Pythiales</taxon>
        <taxon>Pythiaceae</taxon>
        <taxon>Pythium</taxon>
    </lineage>
</organism>
<dbReference type="Proteomes" id="UP000794436">
    <property type="component" value="Unassembled WGS sequence"/>
</dbReference>
<dbReference type="AlphaFoldDB" id="A0A8K1CL99"/>
<proteinExistence type="predicted"/>
<feature type="compositionally biased region" description="Acidic residues" evidence="1">
    <location>
        <begin position="101"/>
        <end position="160"/>
    </location>
</feature>
<name>A0A8K1CL99_PYTOL</name>
<sequence length="187" mass="21604">MEDTNMTPAYAQQISQAEYDRQTVEYTTAAIEQLNEDVRNQPSVGAKSRFFQDPANVQKGLPVFQGKHTRFVYDDEEEEIVEAVDVTHAPIPGPQVRTTEDLDSSDEEEEEHEEEYDEEDDYEEEYEDQDDDMGVENEFYHDEEGDEEHDEDGDVELDLDDEHLQNLLQNIAMELADVDLHAPDAQQ</sequence>
<evidence type="ECO:0000313" key="3">
    <source>
        <dbReference type="Proteomes" id="UP000794436"/>
    </source>
</evidence>
<protein>
    <submittedName>
        <fullName evidence="2">Uncharacterized protein</fullName>
    </submittedName>
</protein>
<gene>
    <name evidence="2" type="ORF">Poli38472_013040</name>
</gene>
<keyword evidence="3" id="KW-1185">Reference proteome</keyword>
<dbReference type="EMBL" id="SPLM01000040">
    <property type="protein sequence ID" value="TMW64418.1"/>
    <property type="molecule type" value="Genomic_DNA"/>
</dbReference>
<reference evidence="2" key="1">
    <citation type="submission" date="2019-03" db="EMBL/GenBank/DDBJ databases">
        <title>Long read genome sequence of the mycoparasitic Pythium oligandrum ATCC 38472 isolated from sugarbeet rhizosphere.</title>
        <authorList>
            <person name="Gaulin E."/>
        </authorList>
    </citation>
    <scope>NUCLEOTIDE SEQUENCE</scope>
    <source>
        <strain evidence="2">ATCC 38472_TT</strain>
    </source>
</reference>
<feature type="region of interest" description="Disordered" evidence="1">
    <location>
        <begin position="85"/>
        <end position="160"/>
    </location>
</feature>